<protein>
    <submittedName>
        <fullName evidence="7">Oligopeptide ABC transporter, periplasmic oligopeptide-binding protein OppA</fullName>
    </submittedName>
</protein>
<dbReference type="GO" id="GO:0043190">
    <property type="term" value="C:ATP-binding cassette (ABC) transporter complex"/>
    <property type="evidence" value="ECO:0007669"/>
    <property type="project" value="InterPro"/>
</dbReference>
<sequence length="535" mass="57592">MHDDDGMTTSRKTRPLLAALAATALLAGCNAGAGTSTDDGSQEPGDSAGAEDGGEDTAAAPEPGGSDETVRVGLVAEPASLDFTTTDGAAIPQLLLDNVYETLVTVDVETGEIVPALATEWEVSEDRTTYTFTLEDGVTFSDGSEFTAEDAAFSLDRVSSDAWTISLKSQLDVVESVEAVDDTTLEVTLSRPSNSFLYALTTRVGAMFDTEAVDNLAEQAIGTGPYTFENWDRGSQITLERNPDYHGDAPYFQTVEMRYFDDANALNNAMLTDAIDVVSTVQAPESLAEFEGGDFQIVEGTTNGEVVLSMNQQEGNPLADPDLREAVRYAIDHQSLMDTCWAGRGELIGSMVPPTDPWYEDRTGDYPFDPEEAQRLISEAGAEGTELRLRIPSLPYAVSCGTVVESMLEDAGLQVTIDELEFPAAWLETVFTNKDFDMSIVAHVEPRDMANVFGSPDYYTTYGTEEIQTLFEEADTGTEEEQVAKLQEAAAVISEDAAADFLFLLPNLMVADPDITGLPTNAIKESFDLGDLARG</sequence>
<dbReference type="GO" id="GO:0042597">
    <property type="term" value="C:periplasmic space"/>
    <property type="evidence" value="ECO:0007669"/>
    <property type="project" value="UniProtKB-ARBA"/>
</dbReference>
<dbReference type="GO" id="GO:1904680">
    <property type="term" value="F:peptide transmembrane transporter activity"/>
    <property type="evidence" value="ECO:0007669"/>
    <property type="project" value="TreeGrafter"/>
</dbReference>
<evidence type="ECO:0000256" key="5">
    <source>
        <dbReference type="SAM" id="SignalP"/>
    </source>
</evidence>
<feature type="chain" id="PRO_5008527847" evidence="5">
    <location>
        <begin position="34"/>
        <end position="535"/>
    </location>
</feature>
<accession>A0A1B1NES7</accession>
<dbReference type="InterPro" id="IPR000914">
    <property type="entry name" value="SBP_5_dom"/>
</dbReference>
<dbReference type="Proteomes" id="UP000092482">
    <property type="component" value="Chromosome"/>
</dbReference>
<dbReference type="PATRIC" id="fig|1758689.4.peg.2580"/>
<gene>
    <name evidence="7" type="ORF">SGUI_2469</name>
</gene>
<dbReference type="InterPro" id="IPR030678">
    <property type="entry name" value="Peptide/Ni-bd"/>
</dbReference>
<dbReference type="PANTHER" id="PTHR30290:SF9">
    <property type="entry name" value="OLIGOPEPTIDE-BINDING PROTEIN APPA"/>
    <property type="match status" value="1"/>
</dbReference>
<dbReference type="InterPro" id="IPR039424">
    <property type="entry name" value="SBP_5"/>
</dbReference>
<evidence type="ECO:0000256" key="1">
    <source>
        <dbReference type="ARBA" id="ARBA00005695"/>
    </source>
</evidence>
<dbReference type="KEGG" id="serj:SGUI_2469"/>
<dbReference type="AlphaFoldDB" id="A0A1B1NES7"/>
<reference evidence="7 8" key="1">
    <citation type="submission" date="2016-03" db="EMBL/GenBank/DDBJ databases">
        <title>Shallow-sea hydrothermal system.</title>
        <authorList>
            <person name="Tang K."/>
        </authorList>
    </citation>
    <scope>NUCLEOTIDE SEQUENCE [LARGE SCALE GENOMIC DNA]</scope>
    <source>
        <strain evidence="7 8">JLT9</strain>
    </source>
</reference>
<evidence type="ECO:0000256" key="4">
    <source>
        <dbReference type="SAM" id="MobiDB-lite"/>
    </source>
</evidence>
<feature type="compositionally biased region" description="Low complexity" evidence="4">
    <location>
        <begin position="43"/>
        <end position="62"/>
    </location>
</feature>
<keyword evidence="8" id="KW-1185">Reference proteome</keyword>
<keyword evidence="2" id="KW-0813">Transport</keyword>
<dbReference type="CDD" id="cd08494">
    <property type="entry name" value="PBP2_NikA_DppA_OppA_like_6"/>
    <property type="match status" value="1"/>
</dbReference>
<evidence type="ECO:0000313" key="8">
    <source>
        <dbReference type="Proteomes" id="UP000092482"/>
    </source>
</evidence>
<evidence type="ECO:0000256" key="2">
    <source>
        <dbReference type="ARBA" id="ARBA00022448"/>
    </source>
</evidence>
<feature type="domain" description="Solute-binding protein family 5" evidence="6">
    <location>
        <begin position="112"/>
        <end position="444"/>
    </location>
</feature>
<evidence type="ECO:0000256" key="3">
    <source>
        <dbReference type="ARBA" id="ARBA00022729"/>
    </source>
</evidence>
<dbReference type="GO" id="GO:0015833">
    <property type="term" value="P:peptide transport"/>
    <property type="evidence" value="ECO:0007669"/>
    <property type="project" value="TreeGrafter"/>
</dbReference>
<dbReference type="STRING" id="1758689.SGUI_2469"/>
<keyword evidence="3 5" id="KW-0732">Signal</keyword>
<dbReference type="Gene3D" id="3.10.105.10">
    <property type="entry name" value="Dipeptide-binding Protein, Domain 3"/>
    <property type="match status" value="1"/>
</dbReference>
<dbReference type="EMBL" id="CP014989">
    <property type="protein sequence ID" value="ANS79865.1"/>
    <property type="molecule type" value="Genomic_DNA"/>
</dbReference>
<dbReference type="Pfam" id="PF00496">
    <property type="entry name" value="SBP_bac_5"/>
    <property type="match status" value="1"/>
</dbReference>
<feature type="signal peptide" evidence="5">
    <location>
        <begin position="1"/>
        <end position="33"/>
    </location>
</feature>
<evidence type="ECO:0000259" key="6">
    <source>
        <dbReference type="Pfam" id="PF00496"/>
    </source>
</evidence>
<organism evidence="7 8">
    <name type="scientific">Serinicoccus hydrothermalis</name>
    <dbReference type="NCBI Taxonomy" id="1758689"/>
    <lineage>
        <taxon>Bacteria</taxon>
        <taxon>Bacillati</taxon>
        <taxon>Actinomycetota</taxon>
        <taxon>Actinomycetes</taxon>
        <taxon>Micrococcales</taxon>
        <taxon>Ornithinimicrobiaceae</taxon>
        <taxon>Serinicoccus</taxon>
    </lineage>
</organism>
<feature type="region of interest" description="Disordered" evidence="4">
    <location>
        <begin position="30"/>
        <end position="68"/>
    </location>
</feature>
<evidence type="ECO:0000313" key="7">
    <source>
        <dbReference type="EMBL" id="ANS79865.1"/>
    </source>
</evidence>
<proteinExistence type="inferred from homology"/>
<dbReference type="SUPFAM" id="SSF53850">
    <property type="entry name" value="Periplasmic binding protein-like II"/>
    <property type="match status" value="1"/>
</dbReference>
<dbReference type="PANTHER" id="PTHR30290">
    <property type="entry name" value="PERIPLASMIC BINDING COMPONENT OF ABC TRANSPORTER"/>
    <property type="match status" value="1"/>
</dbReference>
<name>A0A1B1NES7_9MICO</name>
<dbReference type="Gene3D" id="3.40.190.10">
    <property type="entry name" value="Periplasmic binding protein-like II"/>
    <property type="match status" value="1"/>
</dbReference>
<dbReference type="PIRSF" id="PIRSF002741">
    <property type="entry name" value="MppA"/>
    <property type="match status" value="1"/>
</dbReference>
<comment type="similarity">
    <text evidence="1">Belongs to the bacterial solute-binding protein 5 family.</text>
</comment>